<protein>
    <submittedName>
        <fullName evidence="7">LuxR C-terminal-related transcriptional regulator</fullName>
    </submittedName>
</protein>
<feature type="region of interest" description="Disordered" evidence="4">
    <location>
        <begin position="1"/>
        <end position="23"/>
    </location>
</feature>
<evidence type="ECO:0000256" key="4">
    <source>
        <dbReference type="SAM" id="MobiDB-lite"/>
    </source>
</evidence>
<dbReference type="Pfam" id="PF13188">
    <property type="entry name" value="PAS_8"/>
    <property type="match status" value="1"/>
</dbReference>
<dbReference type="SUPFAM" id="SSF46894">
    <property type="entry name" value="C-terminal effector domain of the bipartite response regulators"/>
    <property type="match status" value="1"/>
</dbReference>
<keyword evidence="2" id="KW-0238">DNA-binding</keyword>
<dbReference type="PANTHER" id="PTHR44688:SF16">
    <property type="entry name" value="DNA-BINDING TRANSCRIPTIONAL ACTIVATOR DEVR_DOSR"/>
    <property type="match status" value="1"/>
</dbReference>
<keyword evidence="3" id="KW-0804">Transcription</keyword>
<evidence type="ECO:0000256" key="1">
    <source>
        <dbReference type="ARBA" id="ARBA00023015"/>
    </source>
</evidence>
<dbReference type="InterPro" id="IPR016032">
    <property type="entry name" value="Sig_transdc_resp-reg_C-effctor"/>
</dbReference>
<evidence type="ECO:0000259" key="5">
    <source>
        <dbReference type="PROSITE" id="PS50043"/>
    </source>
</evidence>
<feature type="domain" description="PAS" evidence="6">
    <location>
        <begin position="245"/>
        <end position="281"/>
    </location>
</feature>
<dbReference type="InterPro" id="IPR000792">
    <property type="entry name" value="Tscrpt_reg_LuxR_C"/>
</dbReference>
<dbReference type="InterPro" id="IPR003018">
    <property type="entry name" value="GAF"/>
</dbReference>
<dbReference type="SMART" id="SM00091">
    <property type="entry name" value="PAS"/>
    <property type="match status" value="1"/>
</dbReference>
<keyword evidence="8" id="KW-1185">Reference proteome</keyword>
<dbReference type="PRINTS" id="PR00038">
    <property type="entry name" value="HTHLUXR"/>
</dbReference>
<organism evidence="7 8">
    <name type="scientific">Nocardioides aestuarii</name>
    <dbReference type="NCBI Taxonomy" id="252231"/>
    <lineage>
        <taxon>Bacteria</taxon>
        <taxon>Bacillati</taxon>
        <taxon>Actinomycetota</taxon>
        <taxon>Actinomycetes</taxon>
        <taxon>Propionibacteriales</taxon>
        <taxon>Nocardioidaceae</taxon>
        <taxon>Nocardioides</taxon>
    </lineage>
</organism>
<evidence type="ECO:0000313" key="8">
    <source>
        <dbReference type="Proteomes" id="UP001597351"/>
    </source>
</evidence>
<dbReference type="PROSITE" id="PS50112">
    <property type="entry name" value="PAS"/>
    <property type="match status" value="1"/>
</dbReference>
<name>A0ABW4TP43_9ACTN</name>
<dbReference type="RefSeq" id="WP_343918528.1">
    <property type="nucleotide sequence ID" value="NZ_BAAAJT010000002.1"/>
</dbReference>
<evidence type="ECO:0000313" key="7">
    <source>
        <dbReference type="EMBL" id="MFD1947431.1"/>
    </source>
</evidence>
<dbReference type="PROSITE" id="PS50043">
    <property type="entry name" value="HTH_LUXR_2"/>
    <property type="match status" value="1"/>
</dbReference>
<reference evidence="8" key="1">
    <citation type="journal article" date="2019" name="Int. J. Syst. Evol. Microbiol.">
        <title>The Global Catalogue of Microorganisms (GCM) 10K type strain sequencing project: providing services to taxonomists for standard genome sequencing and annotation.</title>
        <authorList>
            <consortium name="The Broad Institute Genomics Platform"/>
            <consortium name="The Broad Institute Genome Sequencing Center for Infectious Disease"/>
            <person name="Wu L."/>
            <person name="Ma J."/>
        </authorList>
    </citation>
    <scope>NUCLEOTIDE SEQUENCE [LARGE SCALE GENOMIC DNA]</scope>
    <source>
        <strain evidence="8">CGMCC 1.12477</strain>
    </source>
</reference>
<dbReference type="Gene3D" id="3.30.450.40">
    <property type="match status" value="1"/>
</dbReference>
<dbReference type="SUPFAM" id="SSF55785">
    <property type="entry name" value="PYP-like sensor domain (PAS domain)"/>
    <property type="match status" value="1"/>
</dbReference>
<dbReference type="SUPFAM" id="SSF55781">
    <property type="entry name" value="GAF domain-like"/>
    <property type="match status" value="1"/>
</dbReference>
<feature type="domain" description="HTH luxR-type" evidence="5">
    <location>
        <begin position="15"/>
        <end position="80"/>
    </location>
</feature>
<comment type="caution">
    <text evidence="7">The sequence shown here is derived from an EMBL/GenBank/DDBJ whole genome shotgun (WGS) entry which is preliminary data.</text>
</comment>
<evidence type="ECO:0000256" key="3">
    <source>
        <dbReference type="ARBA" id="ARBA00023163"/>
    </source>
</evidence>
<dbReference type="EMBL" id="JBHUGD010000003">
    <property type="protein sequence ID" value="MFD1947431.1"/>
    <property type="molecule type" value="Genomic_DNA"/>
</dbReference>
<evidence type="ECO:0000256" key="2">
    <source>
        <dbReference type="ARBA" id="ARBA00023125"/>
    </source>
</evidence>
<dbReference type="Proteomes" id="UP001597351">
    <property type="component" value="Unassembled WGS sequence"/>
</dbReference>
<evidence type="ECO:0000259" key="6">
    <source>
        <dbReference type="PROSITE" id="PS50112"/>
    </source>
</evidence>
<dbReference type="InterPro" id="IPR000014">
    <property type="entry name" value="PAS"/>
</dbReference>
<accession>A0ABW4TP43</accession>
<proteinExistence type="predicted"/>
<sequence>MTVPADRAQAWSPTDAPPQASLTSRERTVLRLVVERYDNQDIADLLTISKRTVETHIAALLRKLDMPDRRTLISVSGPDGFRRRLTSTMRTVRDPAQVRVMSSRLVGRHLGADRAHFHEIDLAGGTFVVHPGYADGQPPIAGRYRLRDFSDATVRTALLTGGTLVVRDAQRELDPETAAAWSSLSVRSAVAALDSRDGVCVSALGVTSARPRDWSSEDVALLEETAERTWTHLDRLRLRLELQVERHRFESLADSLGDLVWRTDTDGCLVYANPAFSQLTGRGRGDTTAGLFSSDLPRDGLAWSGLAQLHRADGSTVELEVHLTPEAAADGTLAGQLGTAHDQDGR</sequence>
<dbReference type="InterPro" id="IPR035965">
    <property type="entry name" value="PAS-like_dom_sf"/>
</dbReference>
<dbReference type="CDD" id="cd06170">
    <property type="entry name" value="LuxR_C_like"/>
    <property type="match status" value="1"/>
</dbReference>
<gene>
    <name evidence="7" type="ORF">ACFSDE_11575</name>
</gene>
<dbReference type="CDD" id="cd00130">
    <property type="entry name" value="PAS"/>
    <property type="match status" value="1"/>
</dbReference>
<dbReference type="SMART" id="SM00421">
    <property type="entry name" value="HTH_LUXR"/>
    <property type="match status" value="1"/>
</dbReference>
<dbReference type="Pfam" id="PF00196">
    <property type="entry name" value="GerE"/>
    <property type="match status" value="1"/>
</dbReference>
<dbReference type="InterPro" id="IPR029016">
    <property type="entry name" value="GAF-like_dom_sf"/>
</dbReference>
<dbReference type="InterPro" id="IPR036388">
    <property type="entry name" value="WH-like_DNA-bd_sf"/>
</dbReference>
<keyword evidence="1" id="KW-0805">Transcription regulation</keyword>
<dbReference type="Pfam" id="PF01590">
    <property type="entry name" value="GAF"/>
    <property type="match status" value="1"/>
</dbReference>
<dbReference type="Gene3D" id="3.30.450.20">
    <property type="entry name" value="PAS domain"/>
    <property type="match status" value="1"/>
</dbReference>
<dbReference type="PANTHER" id="PTHR44688">
    <property type="entry name" value="DNA-BINDING TRANSCRIPTIONAL ACTIVATOR DEVR_DOSR"/>
    <property type="match status" value="1"/>
</dbReference>
<dbReference type="Gene3D" id="1.10.10.10">
    <property type="entry name" value="Winged helix-like DNA-binding domain superfamily/Winged helix DNA-binding domain"/>
    <property type="match status" value="1"/>
</dbReference>